<feature type="region of interest" description="Disordered" evidence="1">
    <location>
        <begin position="1"/>
        <end position="35"/>
    </location>
</feature>
<organism evidence="2 3">
    <name type="scientific">Panicum miliaceum</name>
    <name type="common">Proso millet</name>
    <name type="synonym">Broomcorn millet</name>
    <dbReference type="NCBI Taxonomy" id="4540"/>
    <lineage>
        <taxon>Eukaryota</taxon>
        <taxon>Viridiplantae</taxon>
        <taxon>Streptophyta</taxon>
        <taxon>Embryophyta</taxon>
        <taxon>Tracheophyta</taxon>
        <taxon>Spermatophyta</taxon>
        <taxon>Magnoliopsida</taxon>
        <taxon>Liliopsida</taxon>
        <taxon>Poales</taxon>
        <taxon>Poaceae</taxon>
        <taxon>PACMAD clade</taxon>
        <taxon>Panicoideae</taxon>
        <taxon>Panicodae</taxon>
        <taxon>Paniceae</taxon>
        <taxon>Panicinae</taxon>
        <taxon>Panicum</taxon>
        <taxon>Panicum sect. Panicum</taxon>
    </lineage>
</organism>
<evidence type="ECO:0000313" key="3">
    <source>
        <dbReference type="Proteomes" id="UP000275267"/>
    </source>
</evidence>
<dbReference type="OrthoDB" id="10267127at2759"/>
<name>A0A3L6Q6I1_PANMI</name>
<dbReference type="EMBL" id="PQIB02000013">
    <property type="protein sequence ID" value="RLM74264.1"/>
    <property type="molecule type" value="Genomic_DNA"/>
</dbReference>
<evidence type="ECO:0000256" key="1">
    <source>
        <dbReference type="SAM" id="MobiDB-lite"/>
    </source>
</evidence>
<protein>
    <submittedName>
        <fullName evidence="2">Uncharacterized protein</fullName>
    </submittedName>
</protein>
<accession>A0A3L6Q6I1</accession>
<sequence length="184" mass="20459">MWSQPSLEHPYMKQPSASRRGGKAGAMSAPSAPPRTVIRGRRAGYIMKLEPLVQPPIRAPRRCLRHSAGDLPWRLQRPRPRTPRHIFLYDNHDLVFAACVGVPPPPPDGSPFLATWDEYRSAQLPSVLVRGTAWRRGRRHASGGGGGVRTHENCGWWCHGGMKRTERPERELGVVVARSSAGQP</sequence>
<dbReference type="AlphaFoldDB" id="A0A3L6Q6I1"/>
<keyword evidence="3" id="KW-1185">Reference proteome</keyword>
<proteinExistence type="predicted"/>
<gene>
    <name evidence="2" type="ORF">C2845_PM15G25700</name>
</gene>
<dbReference type="STRING" id="4540.A0A3L6Q6I1"/>
<dbReference type="Proteomes" id="UP000275267">
    <property type="component" value="Unassembled WGS sequence"/>
</dbReference>
<comment type="caution">
    <text evidence="2">The sequence shown here is derived from an EMBL/GenBank/DDBJ whole genome shotgun (WGS) entry which is preliminary data.</text>
</comment>
<evidence type="ECO:0000313" key="2">
    <source>
        <dbReference type="EMBL" id="RLM74264.1"/>
    </source>
</evidence>
<reference evidence="3" key="1">
    <citation type="journal article" date="2019" name="Nat. Commun.">
        <title>The genome of broomcorn millet.</title>
        <authorList>
            <person name="Zou C."/>
            <person name="Miki D."/>
            <person name="Li D."/>
            <person name="Tang Q."/>
            <person name="Xiao L."/>
            <person name="Rajput S."/>
            <person name="Deng P."/>
            <person name="Jia W."/>
            <person name="Huang R."/>
            <person name="Zhang M."/>
            <person name="Sun Y."/>
            <person name="Hu J."/>
            <person name="Fu X."/>
            <person name="Schnable P.S."/>
            <person name="Li F."/>
            <person name="Zhang H."/>
            <person name="Feng B."/>
            <person name="Zhu X."/>
            <person name="Liu R."/>
            <person name="Schnable J.C."/>
            <person name="Zhu J.-K."/>
            <person name="Zhang H."/>
        </authorList>
    </citation>
    <scope>NUCLEOTIDE SEQUENCE [LARGE SCALE GENOMIC DNA]</scope>
</reference>